<dbReference type="FunFam" id="3.30.1490.190:FF:000001">
    <property type="entry name" value="Ferric uptake regulation protein"/>
    <property type="match status" value="1"/>
</dbReference>
<dbReference type="CDD" id="cd07153">
    <property type="entry name" value="Fur_like"/>
    <property type="match status" value="1"/>
</dbReference>
<dbReference type="GO" id="GO:0003700">
    <property type="term" value="F:DNA-binding transcription factor activity"/>
    <property type="evidence" value="ECO:0007669"/>
    <property type="project" value="UniProtKB-UniRule"/>
</dbReference>
<evidence type="ECO:0000256" key="10">
    <source>
        <dbReference type="ARBA" id="ARBA00023015"/>
    </source>
</evidence>
<evidence type="ECO:0000256" key="15">
    <source>
        <dbReference type="RuleBase" id="RU364037"/>
    </source>
</evidence>
<evidence type="ECO:0000256" key="3">
    <source>
        <dbReference type="ARBA" id="ARBA00011738"/>
    </source>
</evidence>
<comment type="caution">
    <text evidence="16">The sequence shown here is derived from an EMBL/GenBank/DDBJ whole genome shotgun (WGS) entry which is preliminary data.</text>
</comment>
<feature type="binding site" evidence="14">
    <location>
        <position position="90"/>
    </location>
    <ligand>
        <name>Fe cation</name>
        <dbReference type="ChEBI" id="CHEBI:24875"/>
    </ligand>
</feature>
<dbReference type="Gene3D" id="1.10.10.10">
    <property type="entry name" value="Winged helix-like DNA-binding domain superfamily/Winged helix DNA-binding domain"/>
    <property type="match status" value="1"/>
</dbReference>
<evidence type="ECO:0000313" key="16">
    <source>
        <dbReference type="EMBL" id="MBB3191775.1"/>
    </source>
</evidence>
<keyword evidence="17" id="KW-1185">Reference proteome</keyword>
<evidence type="ECO:0000256" key="11">
    <source>
        <dbReference type="ARBA" id="ARBA00023125"/>
    </source>
</evidence>
<gene>
    <name evidence="15" type="primary">fur</name>
    <name evidence="16" type="ORF">FHR94_003046</name>
</gene>
<evidence type="ECO:0000256" key="4">
    <source>
        <dbReference type="ARBA" id="ARBA00020910"/>
    </source>
</evidence>
<comment type="cofactor">
    <cofactor evidence="13">
        <name>Zn(2+)</name>
        <dbReference type="ChEBI" id="CHEBI:29105"/>
    </cofactor>
    <text evidence="13">Binds 1 zinc ion per subunit.</text>
</comment>
<dbReference type="InterPro" id="IPR043135">
    <property type="entry name" value="Fur_C"/>
</dbReference>
<dbReference type="InterPro" id="IPR036388">
    <property type="entry name" value="WH-like_DNA-bd_sf"/>
</dbReference>
<keyword evidence="11 15" id="KW-0238">DNA-binding</keyword>
<dbReference type="GO" id="GO:1900705">
    <property type="term" value="P:negative regulation of siderophore biosynthetic process"/>
    <property type="evidence" value="ECO:0007669"/>
    <property type="project" value="TreeGrafter"/>
</dbReference>
<evidence type="ECO:0000256" key="7">
    <source>
        <dbReference type="ARBA" id="ARBA00022723"/>
    </source>
</evidence>
<dbReference type="FunFam" id="1.10.10.10:FF:000007">
    <property type="entry name" value="Ferric uptake regulation protein"/>
    <property type="match status" value="1"/>
</dbReference>
<sequence>MADQNHELRKAGLKVTLPRLKILQILETATDQHHLSAEDVYKTLLEAGEDVGLATVYRVLTQFESAGLVTRHNFDGGHAVFELSQEEHHDHMVCLDSGEIIEFYDETIERRQQEIAEEHGYELVDHALVLYVRPRGSRSTRQEGTQKK</sequence>
<evidence type="ECO:0000256" key="6">
    <source>
        <dbReference type="ARBA" id="ARBA00022491"/>
    </source>
</evidence>
<dbReference type="EMBL" id="JACHXP010000017">
    <property type="protein sequence ID" value="MBB3191775.1"/>
    <property type="molecule type" value="Genomic_DNA"/>
</dbReference>
<dbReference type="InterPro" id="IPR036390">
    <property type="entry name" value="WH_DNA-bd_sf"/>
</dbReference>
<dbReference type="Gene3D" id="3.30.1490.190">
    <property type="match status" value="1"/>
</dbReference>
<evidence type="ECO:0000256" key="5">
    <source>
        <dbReference type="ARBA" id="ARBA00022490"/>
    </source>
</evidence>
<dbReference type="RefSeq" id="WP_183326767.1">
    <property type="nucleotide sequence ID" value="NZ_JACHXP010000017.1"/>
</dbReference>
<evidence type="ECO:0000256" key="13">
    <source>
        <dbReference type="PIRSR" id="PIRSR602481-1"/>
    </source>
</evidence>
<keyword evidence="5 15" id="KW-0963">Cytoplasm</keyword>
<comment type="subcellular location">
    <subcellularLocation>
        <location evidence="1 15">Cytoplasm</location>
    </subcellularLocation>
</comment>
<organism evidence="16 17">
    <name type="scientific">Halomonas cerina</name>
    <dbReference type="NCBI Taxonomy" id="447424"/>
    <lineage>
        <taxon>Bacteria</taxon>
        <taxon>Pseudomonadati</taxon>
        <taxon>Pseudomonadota</taxon>
        <taxon>Gammaproteobacteria</taxon>
        <taxon>Oceanospirillales</taxon>
        <taxon>Halomonadaceae</taxon>
        <taxon>Halomonas</taxon>
    </lineage>
</organism>
<comment type="similarity">
    <text evidence="2 15">Belongs to the Fur family.</text>
</comment>
<dbReference type="GO" id="GO:0000976">
    <property type="term" value="F:transcription cis-regulatory region binding"/>
    <property type="evidence" value="ECO:0007669"/>
    <property type="project" value="TreeGrafter"/>
</dbReference>
<dbReference type="NCBIfam" id="NF006999">
    <property type="entry name" value="PRK09462.1"/>
    <property type="match status" value="1"/>
</dbReference>
<evidence type="ECO:0000313" key="17">
    <source>
        <dbReference type="Proteomes" id="UP000547614"/>
    </source>
</evidence>
<dbReference type="InterPro" id="IPR002481">
    <property type="entry name" value="FUR"/>
</dbReference>
<keyword evidence="8 13" id="KW-0862">Zinc</keyword>
<proteinExistence type="inferred from homology"/>
<reference evidence="16 17" key="1">
    <citation type="submission" date="2020-08" db="EMBL/GenBank/DDBJ databases">
        <title>Genomic Encyclopedia of Type Strains, Phase III (KMG-III): the genomes of soil and plant-associated and newly described type strains.</title>
        <authorList>
            <person name="Whitman W."/>
        </authorList>
    </citation>
    <scope>NUCLEOTIDE SEQUENCE [LARGE SCALE GENOMIC DNA]</scope>
    <source>
        <strain evidence="16 17">CECT 7282</strain>
    </source>
</reference>
<evidence type="ECO:0000256" key="2">
    <source>
        <dbReference type="ARBA" id="ARBA00007957"/>
    </source>
</evidence>
<dbReference type="Pfam" id="PF01475">
    <property type="entry name" value="FUR"/>
    <property type="match status" value="1"/>
</dbReference>
<keyword evidence="7 13" id="KW-0479">Metal-binding</keyword>
<feature type="binding site" evidence="14">
    <location>
        <position position="109"/>
    </location>
    <ligand>
        <name>Fe cation</name>
        <dbReference type="ChEBI" id="CHEBI:24875"/>
    </ligand>
</feature>
<feature type="binding site" evidence="13">
    <location>
        <position position="94"/>
    </location>
    <ligand>
        <name>Zn(2+)</name>
        <dbReference type="ChEBI" id="CHEBI:29105"/>
    </ligand>
</feature>
<feature type="binding site" evidence="14">
    <location>
        <position position="88"/>
    </location>
    <ligand>
        <name>Fe cation</name>
        <dbReference type="ChEBI" id="CHEBI:24875"/>
    </ligand>
</feature>
<name>A0A839VCP1_9GAMM</name>
<evidence type="ECO:0000256" key="12">
    <source>
        <dbReference type="ARBA" id="ARBA00023163"/>
    </source>
</evidence>
<keyword evidence="6 15" id="KW-0678">Repressor</keyword>
<dbReference type="Proteomes" id="UP000547614">
    <property type="component" value="Unassembled WGS sequence"/>
</dbReference>
<dbReference type="GO" id="GO:0005829">
    <property type="term" value="C:cytosol"/>
    <property type="evidence" value="ECO:0007669"/>
    <property type="project" value="TreeGrafter"/>
</dbReference>
<dbReference type="PANTHER" id="PTHR33202:SF2">
    <property type="entry name" value="FERRIC UPTAKE REGULATION PROTEIN"/>
    <property type="match status" value="1"/>
</dbReference>
<dbReference type="GO" id="GO:0008270">
    <property type="term" value="F:zinc ion binding"/>
    <property type="evidence" value="ECO:0007669"/>
    <property type="project" value="TreeGrafter"/>
</dbReference>
<evidence type="ECO:0000256" key="9">
    <source>
        <dbReference type="ARBA" id="ARBA00023004"/>
    </source>
</evidence>
<dbReference type="GO" id="GO:0045892">
    <property type="term" value="P:negative regulation of DNA-templated transcription"/>
    <property type="evidence" value="ECO:0007669"/>
    <property type="project" value="TreeGrafter"/>
</dbReference>
<comment type="subunit">
    <text evidence="3 15">Homodimer.</text>
</comment>
<dbReference type="PANTHER" id="PTHR33202">
    <property type="entry name" value="ZINC UPTAKE REGULATION PROTEIN"/>
    <property type="match status" value="1"/>
</dbReference>
<evidence type="ECO:0000256" key="8">
    <source>
        <dbReference type="ARBA" id="ARBA00022833"/>
    </source>
</evidence>
<dbReference type="SUPFAM" id="SSF46785">
    <property type="entry name" value="Winged helix' DNA-binding domain"/>
    <property type="match status" value="1"/>
</dbReference>
<comment type="cofactor">
    <cofactor evidence="14">
        <name>Mn(2+)</name>
        <dbReference type="ChEBI" id="CHEBI:29035"/>
    </cofactor>
    <cofactor evidence="14">
        <name>Fe(2+)</name>
        <dbReference type="ChEBI" id="CHEBI:29033"/>
    </cofactor>
    <text evidence="14">Binds 1 Mn(2+) or Fe(2+) ion per subunit.</text>
</comment>
<keyword evidence="12 15" id="KW-0804">Transcription</keyword>
<protein>
    <recommendedName>
        <fullName evidence="4 15">Ferric uptake regulation protein</fullName>
    </recommendedName>
</protein>
<accession>A0A839VCP1</accession>
<keyword evidence="9 14" id="KW-0408">Iron</keyword>
<feature type="binding site" evidence="14">
    <location>
        <position position="126"/>
    </location>
    <ligand>
        <name>Fe cation</name>
        <dbReference type="ChEBI" id="CHEBI:24875"/>
    </ligand>
</feature>
<keyword evidence="10 15" id="KW-0805">Transcription regulation</keyword>
<evidence type="ECO:0000256" key="1">
    <source>
        <dbReference type="ARBA" id="ARBA00004496"/>
    </source>
</evidence>
<evidence type="ECO:0000256" key="14">
    <source>
        <dbReference type="PIRSR" id="PIRSR602481-2"/>
    </source>
</evidence>
<dbReference type="AlphaFoldDB" id="A0A839VCP1"/>